<evidence type="ECO:0000313" key="12">
    <source>
        <dbReference type="EMBL" id="CRK99491.1"/>
    </source>
</evidence>
<dbReference type="InterPro" id="IPR050527">
    <property type="entry name" value="Snail/Krueppel_Znf"/>
</dbReference>
<dbReference type="InterPro" id="IPR013087">
    <property type="entry name" value="Znf_C2H2_type"/>
</dbReference>
<dbReference type="AlphaFoldDB" id="A0A1J1IGZ5"/>
<comment type="subcellular location">
    <subcellularLocation>
        <location evidence="1">Nucleus</location>
    </subcellularLocation>
</comment>
<sequence>MKLLGAYQRLKPYVERELGLCLKVEHRFVCSFCFEICSTINRLSQHYAIHGYFSEPKESNLVVGEKLERKTSNPPSKICSICTLSFKSAKTLSKHIKSVHHKLKSFMCTICSKNFSRKAALDIHLRQHSSDESAKILACVHPQCTFKAFDPSVLSKHKKIHIKSNKGKYACLADDCDYYAIQATGLKNHVLSKHPQLYETMKCSYPQCKFVSVNSERLAKHMNDHEKGLLDINEESQRNEESRNAALHSNIEAMI</sequence>
<keyword evidence="6" id="KW-0238">DNA-binding</keyword>
<evidence type="ECO:0000256" key="6">
    <source>
        <dbReference type="ARBA" id="ARBA00023125"/>
    </source>
</evidence>
<keyword evidence="3" id="KW-0677">Repeat</keyword>
<dbReference type="OrthoDB" id="6077919at2759"/>
<dbReference type="Pfam" id="PF13894">
    <property type="entry name" value="zf-C2H2_4"/>
    <property type="match status" value="1"/>
</dbReference>
<evidence type="ECO:0000256" key="2">
    <source>
        <dbReference type="ARBA" id="ARBA00022723"/>
    </source>
</evidence>
<evidence type="ECO:0000256" key="5">
    <source>
        <dbReference type="ARBA" id="ARBA00022833"/>
    </source>
</evidence>
<protein>
    <submittedName>
        <fullName evidence="12">CLUMA_CG012810, isoform A</fullName>
    </submittedName>
</protein>
<keyword evidence="4 9" id="KW-0863">Zinc-finger</keyword>
<evidence type="ECO:0000256" key="3">
    <source>
        <dbReference type="ARBA" id="ARBA00022737"/>
    </source>
</evidence>
<dbReference type="Proteomes" id="UP000183832">
    <property type="component" value="Unassembled WGS sequence"/>
</dbReference>
<evidence type="ECO:0000256" key="1">
    <source>
        <dbReference type="ARBA" id="ARBA00004123"/>
    </source>
</evidence>
<dbReference type="SUPFAM" id="SSF57667">
    <property type="entry name" value="beta-beta-alpha zinc fingers"/>
    <property type="match status" value="1"/>
</dbReference>
<dbReference type="PROSITE" id="PS00028">
    <property type="entry name" value="ZINC_FINGER_C2H2_1"/>
    <property type="match status" value="3"/>
</dbReference>
<dbReference type="FunFam" id="3.30.160.60:FF:000065">
    <property type="entry name" value="B-cell CLL/lymphoma 6, member B"/>
    <property type="match status" value="1"/>
</dbReference>
<keyword evidence="5" id="KW-0862">Zinc</keyword>
<dbReference type="GO" id="GO:0000978">
    <property type="term" value="F:RNA polymerase II cis-regulatory region sequence-specific DNA binding"/>
    <property type="evidence" value="ECO:0007669"/>
    <property type="project" value="TreeGrafter"/>
</dbReference>
<keyword evidence="7" id="KW-0539">Nucleus</keyword>
<feature type="region of interest" description="Disordered" evidence="10">
    <location>
        <begin position="235"/>
        <end position="255"/>
    </location>
</feature>
<feature type="domain" description="C2H2-type" evidence="11">
    <location>
        <begin position="106"/>
        <end position="133"/>
    </location>
</feature>
<evidence type="ECO:0000256" key="8">
    <source>
        <dbReference type="ARBA" id="ARBA00037948"/>
    </source>
</evidence>
<organism evidence="12 13">
    <name type="scientific">Clunio marinus</name>
    <dbReference type="NCBI Taxonomy" id="568069"/>
    <lineage>
        <taxon>Eukaryota</taxon>
        <taxon>Metazoa</taxon>
        <taxon>Ecdysozoa</taxon>
        <taxon>Arthropoda</taxon>
        <taxon>Hexapoda</taxon>
        <taxon>Insecta</taxon>
        <taxon>Pterygota</taxon>
        <taxon>Neoptera</taxon>
        <taxon>Endopterygota</taxon>
        <taxon>Diptera</taxon>
        <taxon>Nematocera</taxon>
        <taxon>Chironomoidea</taxon>
        <taxon>Chironomidae</taxon>
        <taxon>Clunio</taxon>
    </lineage>
</organism>
<name>A0A1J1IGZ5_9DIPT</name>
<keyword evidence="2" id="KW-0479">Metal-binding</keyword>
<dbReference type="PROSITE" id="PS50157">
    <property type="entry name" value="ZINC_FINGER_C2H2_2"/>
    <property type="match status" value="2"/>
</dbReference>
<evidence type="ECO:0000256" key="7">
    <source>
        <dbReference type="ARBA" id="ARBA00023242"/>
    </source>
</evidence>
<evidence type="ECO:0000259" key="11">
    <source>
        <dbReference type="PROSITE" id="PS50157"/>
    </source>
</evidence>
<dbReference type="Gene3D" id="3.30.160.60">
    <property type="entry name" value="Classic Zinc Finger"/>
    <property type="match status" value="3"/>
</dbReference>
<evidence type="ECO:0000256" key="9">
    <source>
        <dbReference type="PROSITE-ProRule" id="PRU00042"/>
    </source>
</evidence>
<dbReference type="GO" id="GO:0000981">
    <property type="term" value="F:DNA-binding transcription factor activity, RNA polymerase II-specific"/>
    <property type="evidence" value="ECO:0007669"/>
    <property type="project" value="TreeGrafter"/>
</dbReference>
<dbReference type="EMBL" id="CVRI01000051">
    <property type="protein sequence ID" value="CRK99491.1"/>
    <property type="molecule type" value="Genomic_DNA"/>
</dbReference>
<dbReference type="PANTHER" id="PTHR24388:SF54">
    <property type="entry name" value="PROTEIN ESCARGOT"/>
    <property type="match status" value="1"/>
</dbReference>
<dbReference type="SMART" id="SM00355">
    <property type="entry name" value="ZnF_C2H2"/>
    <property type="match status" value="6"/>
</dbReference>
<dbReference type="Pfam" id="PF00096">
    <property type="entry name" value="zf-C2H2"/>
    <property type="match status" value="1"/>
</dbReference>
<dbReference type="PANTHER" id="PTHR24388">
    <property type="entry name" value="ZINC FINGER PROTEIN"/>
    <property type="match status" value="1"/>
</dbReference>
<accession>A0A1J1IGZ5</accession>
<evidence type="ECO:0000256" key="10">
    <source>
        <dbReference type="SAM" id="MobiDB-lite"/>
    </source>
</evidence>
<comment type="similarity">
    <text evidence="8">Belongs to the snail C2H2-type zinc-finger protein family.</text>
</comment>
<dbReference type="STRING" id="568069.A0A1J1IGZ5"/>
<dbReference type="InterPro" id="IPR036236">
    <property type="entry name" value="Znf_C2H2_sf"/>
</dbReference>
<gene>
    <name evidence="12" type="ORF">CLUMA_CG012810</name>
</gene>
<dbReference type="GO" id="GO:0005634">
    <property type="term" value="C:nucleus"/>
    <property type="evidence" value="ECO:0007669"/>
    <property type="project" value="UniProtKB-SubCell"/>
</dbReference>
<proteinExistence type="inferred from homology"/>
<feature type="domain" description="C2H2-type" evidence="11">
    <location>
        <begin position="77"/>
        <end position="105"/>
    </location>
</feature>
<reference evidence="12 13" key="1">
    <citation type="submission" date="2015-04" db="EMBL/GenBank/DDBJ databases">
        <authorList>
            <person name="Syromyatnikov M.Y."/>
            <person name="Popov V.N."/>
        </authorList>
    </citation>
    <scope>NUCLEOTIDE SEQUENCE [LARGE SCALE GENOMIC DNA]</scope>
</reference>
<keyword evidence="13" id="KW-1185">Reference proteome</keyword>
<evidence type="ECO:0000313" key="13">
    <source>
        <dbReference type="Proteomes" id="UP000183832"/>
    </source>
</evidence>
<evidence type="ECO:0000256" key="4">
    <source>
        <dbReference type="ARBA" id="ARBA00022771"/>
    </source>
</evidence>
<dbReference type="GO" id="GO:0008270">
    <property type="term" value="F:zinc ion binding"/>
    <property type="evidence" value="ECO:0007669"/>
    <property type="project" value="UniProtKB-KW"/>
</dbReference>